<dbReference type="Proteomes" id="UP001148629">
    <property type="component" value="Unassembled WGS sequence"/>
</dbReference>
<accession>A0ACC1RCP1</accession>
<comment type="caution">
    <text evidence="1">The sequence shown here is derived from an EMBL/GenBank/DDBJ whole genome shotgun (WGS) entry which is preliminary data.</text>
</comment>
<organism evidence="1 2">
    <name type="scientific">Fusarium decemcellulare</name>
    <dbReference type="NCBI Taxonomy" id="57161"/>
    <lineage>
        <taxon>Eukaryota</taxon>
        <taxon>Fungi</taxon>
        <taxon>Dikarya</taxon>
        <taxon>Ascomycota</taxon>
        <taxon>Pezizomycotina</taxon>
        <taxon>Sordariomycetes</taxon>
        <taxon>Hypocreomycetidae</taxon>
        <taxon>Hypocreales</taxon>
        <taxon>Nectriaceae</taxon>
        <taxon>Fusarium</taxon>
        <taxon>Fusarium decemcellulare species complex</taxon>
    </lineage>
</organism>
<evidence type="ECO:0000313" key="2">
    <source>
        <dbReference type="Proteomes" id="UP001148629"/>
    </source>
</evidence>
<name>A0ACC1RCP1_9HYPO</name>
<evidence type="ECO:0000313" key="1">
    <source>
        <dbReference type="EMBL" id="KAJ3507110.1"/>
    </source>
</evidence>
<reference evidence="1" key="1">
    <citation type="submission" date="2022-08" db="EMBL/GenBank/DDBJ databases">
        <title>Genome Sequence of Fusarium decemcellulare.</title>
        <authorList>
            <person name="Buettner E."/>
        </authorList>
    </citation>
    <scope>NUCLEOTIDE SEQUENCE</scope>
    <source>
        <strain evidence="1">Babe19</strain>
    </source>
</reference>
<sequence>MPRNTISTRRRLLSLPWGVVLTVADYLTPQARILLALTCKPLFNRLFSTDKAQALKRGDLSSLLQLLEKDCPRQFVCFECLHLCAFDPEHKHGWRGQNHEHCSNHPSRDHSTTSLFPRVSPTGLLVGCYSALSDQASEGSSPFSEPRLKDQAIAFPHARLVMNQHLYGELHGLPLSTLNYNFDFEFEDLIDMYDPAIGSHCLRRNRLRGRQSTRSGATLEGKGAWRRRQTSTAKIINEELYISHFYHMTGPSAELECLRKLLSKAHIPICHHMSYHKNQEVLSPKSQGWIDKPYPVPLVDLYDEYDGHAESTGCCPRCFTDYQLTVQGGLGTDSWAVEMTTYHRLGSCRTPGESFWQRNTSDSYDTSGSIQRLHDLAKNHAGEIRRQWHESDGEADNPQDSPAFVEDPWPEVPIRGW</sequence>
<gene>
    <name evidence="1" type="ORF">NM208_g16000</name>
</gene>
<protein>
    <submittedName>
        <fullName evidence="1">Uncharacterized protein</fullName>
    </submittedName>
</protein>
<proteinExistence type="predicted"/>
<keyword evidence="2" id="KW-1185">Reference proteome</keyword>
<dbReference type="EMBL" id="JANRMS010004648">
    <property type="protein sequence ID" value="KAJ3507110.1"/>
    <property type="molecule type" value="Genomic_DNA"/>
</dbReference>